<name>A0A0E9VSY9_ANGAN</name>
<reference evidence="1" key="1">
    <citation type="submission" date="2014-11" db="EMBL/GenBank/DDBJ databases">
        <authorList>
            <person name="Amaro Gonzalez C."/>
        </authorList>
    </citation>
    <scope>NUCLEOTIDE SEQUENCE</scope>
</reference>
<dbReference type="AlphaFoldDB" id="A0A0E9VSY9"/>
<evidence type="ECO:0000313" key="1">
    <source>
        <dbReference type="EMBL" id="JAH80398.1"/>
    </source>
</evidence>
<sequence>MKAQYSQTQPVTSDVIGSADTSILYVFLLQAPFTQLGNMAEKLKTTSEFKCRGRLTTD</sequence>
<accession>A0A0E9VSY9</accession>
<reference evidence="1" key="2">
    <citation type="journal article" date="2015" name="Fish Shellfish Immunol.">
        <title>Early steps in the European eel (Anguilla anguilla)-Vibrio vulnificus interaction in the gills: Role of the RtxA13 toxin.</title>
        <authorList>
            <person name="Callol A."/>
            <person name="Pajuelo D."/>
            <person name="Ebbesson L."/>
            <person name="Teles M."/>
            <person name="MacKenzie S."/>
            <person name="Amaro C."/>
        </authorList>
    </citation>
    <scope>NUCLEOTIDE SEQUENCE</scope>
</reference>
<proteinExistence type="predicted"/>
<organism evidence="1">
    <name type="scientific">Anguilla anguilla</name>
    <name type="common">European freshwater eel</name>
    <name type="synonym">Muraena anguilla</name>
    <dbReference type="NCBI Taxonomy" id="7936"/>
    <lineage>
        <taxon>Eukaryota</taxon>
        <taxon>Metazoa</taxon>
        <taxon>Chordata</taxon>
        <taxon>Craniata</taxon>
        <taxon>Vertebrata</taxon>
        <taxon>Euteleostomi</taxon>
        <taxon>Actinopterygii</taxon>
        <taxon>Neopterygii</taxon>
        <taxon>Teleostei</taxon>
        <taxon>Anguilliformes</taxon>
        <taxon>Anguillidae</taxon>
        <taxon>Anguilla</taxon>
    </lineage>
</organism>
<dbReference type="EMBL" id="GBXM01028179">
    <property type="protein sequence ID" value="JAH80398.1"/>
    <property type="molecule type" value="Transcribed_RNA"/>
</dbReference>
<protein>
    <submittedName>
        <fullName evidence="1">Uncharacterized protein</fullName>
    </submittedName>
</protein>